<evidence type="ECO:0000313" key="7">
    <source>
        <dbReference type="EMBL" id="GII42706.1"/>
    </source>
</evidence>
<dbReference type="GO" id="GO:0007584">
    <property type="term" value="P:response to nutrient"/>
    <property type="evidence" value="ECO:0007669"/>
    <property type="project" value="TreeGrafter"/>
</dbReference>
<dbReference type="SUPFAM" id="SSF52922">
    <property type="entry name" value="TK C-terminal domain-like"/>
    <property type="match status" value="1"/>
</dbReference>
<sequence>MVRDAVEIHFAEAVGALTPGPPRDPSLPVRSGTALTGTRCRELFEVQLASRLLDVAARVLRERGEGFYTIGSAGHEGNAAVAAALRVSDPALLHYRSGAFYLTRSAQAGRLAEEGLRDVLLGLAASSEEPIAGGRHKVFGHHDLAVIPQTSTIASHLPRAVGVGFAIERARSLGVPSGWPHDAIAVCSFGDASLNHASALSGFNTAAYSQFRGLQLPVLFVCEDNGLGISVKTPPGWVEQARHPLLEYFDADGCDLPDVYDTALRAAEHVRSTRSPAFLRMRTVRLMGHAGSDVEIAYRTRKEIALDLERDPLVATARLLVEGGLAVPDELLARYEAEREHIVKLAMECTRRPRLTTAEEVMAPLAPRDPEAVSAEIARAALGEVRERTFGTLPELEGKLTLAQAVNRTLADMMALDPGVMVFGEDVARKGGVYGVTRGLLRKFGSERVFDTLLDEQAILGLALGAGLSGMLPVPEVQYLAYLHNALDQIRGEAATLQFFSQGAFRNPMVLRVAAYAYQKGFGGHFHNDNSIAALRDIPGVVVASPARPDDAAAMLRTCLTAARTDGSVCVFLEPIALYHTRDLFDEGDGGWLASYAPPTRWAETHVPVGRARSYGDGRDLTIVTFGNGVRMSLRAAVKLTAEDKGCRVLDLRWLSPLPVEDLIQSAELTGKVLIADETRRSGGVSESVIAALIDNGFTGKIARVTSRDSFIPLGDASGTVLLSEADIEDAARKLLA</sequence>
<dbReference type="InterPro" id="IPR033248">
    <property type="entry name" value="Transketolase_C"/>
</dbReference>
<dbReference type="EMBL" id="BOOP01000046">
    <property type="protein sequence ID" value="GII42706.1"/>
    <property type="molecule type" value="Genomic_DNA"/>
</dbReference>
<dbReference type="GO" id="GO:0004591">
    <property type="term" value="F:oxoglutarate dehydrogenase (succinyl-transferring) activity"/>
    <property type="evidence" value="ECO:0007669"/>
    <property type="project" value="UniProtKB-EC"/>
</dbReference>
<evidence type="ECO:0000256" key="2">
    <source>
        <dbReference type="ARBA" id="ARBA00022532"/>
    </source>
</evidence>
<dbReference type="PANTHER" id="PTHR42980">
    <property type="entry name" value="2-OXOISOVALERATE DEHYDROGENASE SUBUNIT BETA-RELATED"/>
    <property type="match status" value="1"/>
</dbReference>
<dbReference type="GO" id="GO:0006099">
    <property type="term" value="P:tricarboxylic acid cycle"/>
    <property type="evidence" value="ECO:0007669"/>
    <property type="project" value="UniProtKB-KW"/>
</dbReference>
<accession>A0A8J3UG62</accession>
<dbReference type="InterPro" id="IPR001017">
    <property type="entry name" value="DH_E1"/>
</dbReference>
<comment type="catalytic activity">
    <reaction evidence="5">
        <text>N(6)-[(R)-lipoyl]-L-lysyl-[protein] + 2-oxoglutarate + H(+) = N(6)-[(R)-S(8)-succinyldihydrolipoyl]-L-lysyl-[protein] + CO2</text>
        <dbReference type="Rhea" id="RHEA:12188"/>
        <dbReference type="Rhea" id="RHEA-COMP:10474"/>
        <dbReference type="Rhea" id="RHEA-COMP:20092"/>
        <dbReference type="ChEBI" id="CHEBI:15378"/>
        <dbReference type="ChEBI" id="CHEBI:16526"/>
        <dbReference type="ChEBI" id="CHEBI:16810"/>
        <dbReference type="ChEBI" id="CHEBI:83099"/>
        <dbReference type="ChEBI" id="CHEBI:83120"/>
        <dbReference type="EC" id="1.2.4.2"/>
    </reaction>
</comment>
<comment type="caution">
    <text evidence="7">The sequence shown here is derived from an EMBL/GenBank/DDBJ whole genome shotgun (WGS) entry which is preliminary data.</text>
</comment>
<dbReference type="InterPro" id="IPR029061">
    <property type="entry name" value="THDP-binding"/>
</dbReference>
<dbReference type="AlphaFoldDB" id="A0A8J3UG62"/>
<dbReference type="PANTHER" id="PTHR42980:SF1">
    <property type="entry name" value="2-OXOISOVALERATE DEHYDROGENASE SUBUNIT BETA, MITOCHONDRIAL"/>
    <property type="match status" value="1"/>
</dbReference>
<evidence type="ECO:0000259" key="6">
    <source>
        <dbReference type="SMART" id="SM00861"/>
    </source>
</evidence>
<dbReference type="Pfam" id="PF00676">
    <property type="entry name" value="E1_dh"/>
    <property type="match status" value="1"/>
</dbReference>
<evidence type="ECO:0000256" key="3">
    <source>
        <dbReference type="ARBA" id="ARBA00023002"/>
    </source>
</evidence>
<gene>
    <name evidence="7" type="ORF">Pph01_77090</name>
</gene>
<name>A0A8J3UG62_9ACTN</name>
<dbReference type="Gene3D" id="3.40.50.970">
    <property type="match status" value="2"/>
</dbReference>
<dbReference type="InterPro" id="IPR005475">
    <property type="entry name" value="Transketolase-like_Pyr-bd"/>
</dbReference>
<comment type="cofactor">
    <cofactor evidence="1">
        <name>thiamine diphosphate</name>
        <dbReference type="ChEBI" id="CHEBI:58937"/>
    </cofactor>
</comment>
<dbReference type="Pfam" id="PF02779">
    <property type="entry name" value="Transket_pyr"/>
    <property type="match status" value="1"/>
</dbReference>
<organism evidence="7 8">
    <name type="scientific">Planotetraspora phitsanulokensis</name>
    <dbReference type="NCBI Taxonomy" id="575192"/>
    <lineage>
        <taxon>Bacteria</taxon>
        <taxon>Bacillati</taxon>
        <taxon>Actinomycetota</taxon>
        <taxon>Actinomycetes</taxon>
        <taxon>Streptosporangiales</taxon>
        <taxon>Streptosporangiaceae</taxon>
        <taxon>Planotetraspora</taxon>
    </lineage>
</organism>
<keyword evidence="4" id="KW-0786">Thiamine pyrophosphate</keyword>
<keyword evidence="8" id="KW-1185">Reference proteome</keyword>
<evidence type="ECO:0000313" key="8">
    <source>
        <dbReference type="Proteomes" id="UP000622547"/>
    </source>
</evidence>
<protein>
    <submittedName>
        <fullName evidence="7">MFS transporter</fullName>
    </submittedName>
</protein>
<evidence type="ECO:0000256" key="1">
    <source>
        <dbReference type="ARBA" id="ARBA00001964"/>
    </source>
</evidence>
<proteinExistence type="predicted"/>
<keyword evidence="3" id="KW-0560">Oxidoreductase</keyword>
<dbReference type="Gene3D" id="3.40.50.920">
    <property type="match status" value="1"/>
</dbReference>
<dbReference type="Proteomes" id="UP000622547">
    <property type="component" value="Unassembled WGS sequence"/>
</dbReference>
<dbReference type="SUPFAM" id="SSF52518">
    <property type="entry name" value="Thiamin diphosphate-binding fold (THDP-binding)"/>
    <property type="match status" value="2"/>
</dbReference>
<reference evidence="7 8" key="1">
    <citation type="submission" date="2021-01" db="EMBL/GenBank/DDBJ databases">
        <title>Whole genome shotgun sequence of Planotetraspora phitsanulokensis NBRC 104273.</title>
        <authorList>
            <person name="Komaki H."/>
            <person name="Tamura T."/>
        </authorList>
    </citation>
    <scope>NUCLEOTIDE SEQUENCE [LARGE SCALE GENOMIC DNA]</scope>
    <source>
        <strain evidence="7 8">NBRC 104273</strain>
    </source>
</reference>
<evidence type="ECO:0000256" key="5">
    <source>
        <dbReference type="ARBA" id="ARBA00051911"/>
    </source>
</evidence>
<dbReference type="GO" id="GO:0009083">
    <property type="term" value="P:branched-chain amino acid catabolic process"/>
    <property type="evidence" value="ECO:0007669"/>
    <property type="project" value="TreeGrafter"/>
</dbReference>
<keyword evidence="2" id="KW-0816">Tricarboxylic acid cycle</keyword>
<evidence type="ECO:0000256" key="4">
    <source>
        <dbReference type="ARBA" id="ARBA00023052"/>
    </source>
</evidence>
<dbReference type="GO" id="GO:0000287">
    <property type="term" value="F:magnesium ion binding"/>
    <property type="evidence" value="ECO:0007669"/>
    <property type="project" value="UniProtKB-ARBA"/>
</dbReference>
<dbReference type="Pfam" id="PF02780">
    <property type="entry name" value="Transketolase_C"/>
    <property type="match status" value="1"/>
</dbReference>
<feature type="domain" description="Transketolase-like pyrimidine-binding" evidence="6">
    <location>
        <begin position="400"/>
        <end position="581"/>
    </location>
</feature>
<dbReference type="InterPro" id="IPR009014">
    <property type="entry name" value="Transketo_C/PFOR_II"/>
</dbReference>
<dbReference type="SMART" id="SM00861">
    <property type="entry name" value="Transket_pyr"/>
    <property type="match status" value="1"/>
</dbReference>